<protein>
    <submittedName>
        <fullName evidence="4">UPF0177 protein yxdF</fullName>
    </submittedName>
</protein>
<dbReference type="AlphaFoldDB" id="A0A1D1XEZ5"/>
<proteinExistence type="predicted"/>
<sequence length="354" mass="39295">DKIHPCRVSLHFSDSFASPTMSSPSLAHPLARASGFPRSPFPSHHLTTAGPKPRSCTRRSRGHEAPCLGRESPPTRPASSAEESREAAPEEATGSVGFWDFRPWDVPWDWEVTALVMMPYLMSIFLTGVGKSSGMEYTLPQLQGDEDVAIRFFTNQLLKTMAKLSILYMFVGRHQPFPNDVFSFRWNQPFNLQKGWILWAGGGLFIASSTAYLAKVLISGFVTGQTQNEAESLVRLLPLIGLSNISTFSLIGVLGILAPISEEILYRGFLMISLTKWLPPHVSIIMSSAVFTLAHQSPGKSLEIFIFGMVLGIVYSQTRNLLTPICMHAFWNLGVILTLIFLQLQGYDIQKYAL</sequence>
<dbReference type="InterPro" id="IPR003675">
    <property type="entry name" value="Rce1/LyrA-like_dom"/>
</dbReference>
<feature type="domain" description="CAAX prenyl protease 2/Lysostaphin resistance protein A-like" evidence="3">
    <location>
        <begin position="247"/>
        <end position="333"/>
    </location>
</feature>
<feature type="transmembrane region" description="Helical" evidence="2">
    <location>
        <begin position="301"/>
        <end position="317"/>
    </location>
</feature>
<accession>A0A1D1XEZ5</accession>
<keyword evidence="2" id="KW-0472">Membrane</keyword>
<reference evidence="4" key="1">
    <citation type="submission" date="2015-07" db="EMBL/GenBank/DDBJ databases">
        <title>Transcriptome Assembly of Anthurium amnicola.</title>
        <authorList>
            <person name="Suzuki J."/>
        </authorList>
    </citation>
    <scope>NUCLEOTIDE SEQUENCE</scope>
</reference>
<evidence type="ECO:0000256" key="1">
    <source>
        <dbReference type="SAM" id="MobiDB-lite"/>
    </source>
</evidence>
<dbReference type="PANTHER" id="PTHR43592:SF15">
    <property type="entry name" value="CAAX AMINO TERMINAL PROTEASE FAMILY PROTEIN"/>
    <property type="match status" value="1"/>
</dbReference>
<gene>
    <name evidence="4" type="primary">yxdF_4</name>
    <name evidence="4" type="ORF">g.51457</name>
</gene>
<dbReference type="EMBL" id="GDJX01026959">
    <property type="protein sequence ID" value="JAT40977.1"/>
    <property type="molecule type" value="Transcribed_RNA"/>
</dbReference>
<feature type="non-terminal residue" evidence="4">
    <location>
        <position position="1"/>
    </location>
</feature>
<dbReference type="GO" id="GO:0004175">
    <property type="term" value="F:endopeptidase activity"/>
    <property type="evidence" value="ECO:0007669"/>
    <property type="project" value="UniProtKB-ARBA"/>
</dbReference>
<organism evidence="4">
    <name type="scientific">Anthurium amnicola</name>
    <dbReference type="NCBI Taxonomy" id="1678845"/>
    <lineage>
        <taxon>Eukaryota</taxon>
        <taxon>Viridiplantae</taxon>
        <taxon>Streptophyta</taxon>
        <taxon>Embryophyta</taxon>
        <taxon>Tracheophyta</taxon>
        <taxon>Spermatophyta</taxon>
        <taxon>Magnoliopsida</taxon>
        <taxon>Liliopsida</taxon>
        <taxon>Araceae</taxon>
        <taxon>Pothoideae</taxon>
        <taxon>Potheae</taxon>
        <taxon>Anthurium</taxon>
    </lineage>
</organism>
<evidence type="ECO:0000256" key="2">
    <source>
        <dbReference type="SAM" id="Phobius"/>
    </source>
</evidence>
<dbReference type="PANTHER" id="PTHR43592">
    <property type="entry name" value="CAAX AMINO TERMINAL PROTEASE"/>
    <property type="match status" value="1"/>
</dbReference>
<feature type="transmembrane region" description="Helical" evidence="2">
    <location>
        <begin position="236"/>
        <end position="257"/>
    </location>
</feature>
<dbReference type="Pfam" id="PF02517">
    <property type="entry name" value="Rce1-like"/>
    <property type="match status" value="1"/>
</dbReference>
<keyword evidence="2" id="KW-0812">Transmembrane</keyword>
<feature type="transmembrane region" description="Helical" evidence="2">
    <location>
        <begin position="329"/>
        <end position="347"/>
    </location>
</feature>
<name>A0A1D1XEZ5_9ARAE</name>
<feature type="transmembrane region" description="Helical" evidence="2">
    <location>
        <begin position="196"/>
        <end position="224"/>
    </location>
</feature>
<feature type="region of interest" description="Disordered" evidence="1">
    <location>
        <begin position="17"/>
        <end position="92"/>
    </location>
</feature>
<evidence type="ECO:0000259" key="3">
    <source>
        <dbReference type="Pfam" id="PF02517"/>
    </source>
</evidence>
<keyword evidence="2" id="KW-1133">Transmembrane helix</keyword>
<dbReference type="GO" id="GO:0080120">
    <property type="term" value="P:CAAX-box protein maturation"/>
    <property type="evidence" value="ECO:0007669"/>
    <property type="project" value="UniProtKB-ARBA"/>
</dbReference>
<evidence type="ECO:0000313" key="4">
    <source>
        <dbReference type="EMBL" id="JAT40977.1"/>
    </source>
</evidence>